<gene>
    <name evidence="1" type="ORF">DY000_02043050</name>
</gene>
<comment type="caution">
    <text evidence="1">The sequence shown here is derived from an EMBL/GenBank/DDBJ whole genome shotgun (WGS) entry which is preliminary data.</text>
</comment>
<dbReference type="EMBL" id="QGKV02001507">
    <property type="protein sequence ID" value="KAF3531119.1"/>
    <property type="molecule type" value="Genomic_DNA"/>
</dbReference>
<dbReference type="PANTHER" id="PTHR10052">
    <property type="entry name" value="60S RIBOSOMAL PROTEIN L18A"/>
    <property type="match status" value="1"/>
</dbReference>
<sequence>MIGFIGFISTKWLGEHSQQKKDVQPKIYRMKLWATNEVQVWYFLRKLKKVKKTNGQDACRQVLVWQLHFTVQFHTVLDVFVLLSILFVDFREEPRTTVSVCVTRAEPGTTTCTRSSVRFPCIQIIKTATVPASLCNRESTKQFHISKIKFPLVFRKVRPPNRKLKTTYKASKPTFSCKTSLCMILYSSLSTRDQVSVLVPQSL</sequence>
<keyword evidence="2" id="KW-1185">Reference proteome</keyword>
<dbReference type="Gene3D" id="3.10.20.10">
    <property type="match status" value="2"/>
</dbReference>
<accession>A0ABQ7BFS1</accession>
<proteinExistence type="predicted"/>
<dbReference type="InterPro" id="IPR021138">
    <property type="entry name" value="Ribosomal_eL20_eukaryotes"/>
</dbReference>
<evidence type="ECO:0000313" key="2">
    <source>
        <dbReference type="Proteomes" id="UP000266723"/>
    </source>
</evidence>
<evidence type="ECO:0000313" key="1">
    <source>
        <dbReference type="EMBL" id="KAF3531119.1"/>
    </source>
</evidence>
<name>A0ABQ7BFS1_BRACR</name>
<reference evidence="1 2" key="1">
    <citation type="journal article" date="2020" name="BMC Genomics">
        <title>Intraspecific diversification of the crop wild relative Brassica cretica Lam. using demographic model selection.</title>
        <authorList>
            <person name="Kioukis A."/>
            <person name="Michalopoulou V.A."/>
            <person name="Briers L."/>
            <person name="Pirintsos S."/>
            <person name="Studholme D.J."/>
            <person name="Pavlidis P."/>
            <person name="Sarris P.F."/>
        </authorList>
    </citation>
    <scope>NUCLEOTIDE SEQUENCE [LARGE SCALE GENOMIC DNA]</scope>
    <source>
        <strain evidence="2">cv. PFS-1207/04</strain>
    </source>
</reference>
<dbReference type="Proteomes" id="UP000266723">
    <property type="component" value="Unassembled WGS sequence"/>
</dbReference>
<organism evidence="1 2">
    <name type="scientific">Brassica cretica</name>
    <name type="common">Mustard</name>
    <dbReference type="NCBI Taxonomy" id="69181"/>
    <lineage>
        <taxon>Eukaryota</taxon>
        <taxon>Viridiplantae</taxon>
        <taxon>Streptophyta</taxon>
        <taxon>Embryophyta</taxon>
        <taxon>Tracheophyta</taxon>
        <taxon>Spermatophyta</taxon>
        <taxon>Magnoliopsida</taxon>
        <taxon>eudicotyledons</taxon>
        <taxon>Gunneridae</taxon>
        <taxon>Pentapetalae</taxon>
        <taxon>rosids</taxon>
        <taxon>malvids</taxon>
        <taxon>Brassicales</taxon>
        <taxon>Brassicaceae</taxon>
        <taxon>Brassiceae</taxon>
        <taxon>Brassica</taxon>
    </lineage>
</organism>
<protein>
    <submittedName>
        <fullName evidence="1">Uncharacterized protein</fullName>
    </submittedName>
</protein>